<evidence type="ECO:0000313" key="2">
    <source>
        <dbReference type="Proteomes" id="UP000694402"/>
    </source>
</evidence>
<name>A0A8C8GWK3_ONCTS</name>
<protein>
    <submittedName>
        <fullName evidence="1">Uncharacterized protein</fullName>
    </submittedName>
</protein>
<dbReference type="Ensembl" id="ENSOTST00005181811.1">
    <property type="protein sequence ID" value="ENSOTSP00005141602.1"/>
    <property type="gene ID" value="ENSOTSG00005049751.1"/>
</dbReference>
<accession>A0A8C8GWK3</accession>
<reference evidence="1" key="3">
    <citation type="submission" date="2025-09" db="UniProtKB">
        <authorList>
            <consortium name="Ensembl"/>
        </authorList>
    </citation>
    <scope>IDENTIFICATION</scope>
</reference>
<dbReference type="AlphaFoldDB" id="A0A8C8GWK3"/>
<sequence length="105" mass="11741">IEKNIIQVPIVFNVTNTFLIISACKSGYGVCDRAVMSQPNIPAKWNPRTLDCCIDRRSVSLCGTFCSMCLACQMVERYGECLSPPGSPVSKIYRYIAREMKRLLG</sequence>
<dbReference type="Proteomes" id="UP000694402">
    <property type="component" value="Unassembled WGS sequence"/>
</dbReference>
<dbReference type="GeneTree" id="ENSGT00980000202943"/>
<evidence type="ECO:0000313" key="1">
    <source>
        <dbReference type="Ensembl" id="ENSOTSP00005141602.1"/>
    </source>
</evidence>
<reference evidence="1" key="2">
    <citation type="submission" date="2025-08" db="UniProtKB">
        <authorList>
            <consortium name="Ensembl"/>
        </authorList>
    </citation>
    <scope>IDENTIFICATION</scope>
</reference>
<keyword evidence="2" id="KW-1185">Reference proteome</keyword>
<proteinExistence type="predicted"/>
<organism evidence="1 2">
    <name type="scientific">Oncorhynchus tshawytscha</name>
    <name type="common">Chinook salmon</name>
    <name type="synonym">Salmo tshawytscha</name>
    <dbReference type="NCBI Taxonomy" id="74940"/>
    <lineage>
        <taxon>Eukaryota</taxon>
        <taxon>Metazoa</taxon>
        <taxon>Chordata</taxon>
        <taxon>Craniata</taxon>
        <taxon>Vertebrata</taxon>
        <taxon>Euteleostomi</taxon>
        <taxon>Actinopterygii</taxon>
        <taxon>Neopterygii</taxon>
        <taxon>Teleostei</taxon>
        <taxon>Protacanthopterygii</taxon>
        <taxon>Salmoniformes</taxon>
        <taxon>Salmonidae</taxon>
        <taxon>Salmoninae</taxon>
        <taxon>Oncorhynchus</taxon>
    </lineage>
</organism>
<reference evidence="2" key="1">
    <citation type="journal article" date="2018" name="PLoS ONE">
        <title>Chinook salmon (Oncorhynchus tshawytscha) genome and transcriptome.</title>
        <authorList>
            <person name="Christensen K.A."/>
            <person name="Leong J.S."/>
            <person name="Sakhrani D."/>
            <person name="Biagi C.A."/>
            <person name="Minkley D.R."/>
            <person name="Withler R.E."/>
            <person name="Rondeau E.B."/>
            <person name="Koop B.F."/>
            <person name="Devlin R.H."/>
        </authorList>
    </citation>
    <scope>NUCLEOTIDE SEQUENCE [LARGE SCALE GENOMIC DNA]</scope>
</reference>